<evidence type="ECO:0000256" key="1">
    <source>
        <dbReference type="ARBA" id="ARBA00009054"/>
    </source>
</evidence>
<keyword evidence="2 3" id="KW-0143">Chaperone</keyword>
<comment type="similarity">
    <text evidence="1 3 4">Belongs to the GrpE family.</text>
</comment>
<dbReference type="GO" id="GO:0005737">
    <property type="term" value="C:cytoplasm"/>
    <property type="evidence" value="ECO:0007669"/>
    <property type="project" value="UniProtKB-SubCell"/>
</dbReference>
<keyword evidence="5" id="KW-0175">Coiled coil</keyword>
<dbReference type="EMBL" id="MEXR01000035">
    <property type="protein sequence ID" value="OGD09259.1"/>
    <property type="molecule type" value="Genomic_DNA"/>
</dbReference>
<organism evidence="6 7">
    <name type="scientific">Candidatus Amesbacteria bacterium RIFOXYB1_FULL_44_23</name>
    <dbReference type="NCBI Taxonomy" id="1797263"/>
    <lineage>
        <taxon>Bacteria</taxon>
        <taxon>Candidatus Amesiibacteriota</taxon>
    </lineage>
</organism>
<dbReference type="GO" id="GO:0051087">
    <property type="term" value="F:protein-folding chaperone binding"/>
    <property type="evidence" value="ECO:0007669"/>
    <property type="project" value="InterPro"/>
</dbReference>
<dbReference type="CDD" id="cd00446">
    <property type="entry name" value="GrpE"/>
    <property type="match status" value="1"/>
</dbReference>
<feature type="coiled-coil region" evidence="5">
    <location>
        <begin position="23"/>
        <end position="50"/>
    </location>
</feature>
<keyword evidence="3" id="KW-0346">Stress response</keyword>
<evidence type="ECO:0000256" key="3">
    <source>
        <dbReference type="HAMAP-Rule" id="MF_01151"/>
    </source>
</evidence>
<evidence type="ECO:0000313" key="7">
    <source>
        <dbReference type="Proteomes" id="UP000176424"/>
    </source>
</evidence>
<dbReference type="HAMAP" id="MF_01151">
    <property type="entry name" value="GrpE"/>
    <property type="match status" value="1"/>
</dbReference>
<keyword evidence="3" id="KW-0963">Cytoplasm</keyword>
<protein>
    <recommendedName>
        <fullName evidence="3">Protein GrpE</fullName>
    </recommendedName>
    <alternativeName>
        <fullName evidence="3">HSP-70 cofactor</fullName>
    </alternativeName>
</protein>
<gene>
    <name evidence="3" type="primary">grpE</name>
    <name evidence="6" type="ORF">A2397_02905</name>
</gene>
<evidence type="ECO:0000313" key="6">
    <source>
        <dbReference type="EMBL" id="OGD09259.1"/>
    </source>
</evidence>
<reference evidence="6 7" key="1">
    <citation type="journal article" date="2016" name="Nat. Commun.">
        <title>Thousands of microbial genomes shed light on interconnected biogeochemical processes in an aquifer system.</title>
        <authorList>
            <person name="Anantharaman K."/>
            <person name="Brown C.T."/>
            <person name="Hug L.A."/>
            <person name="Sharon I."/>
            <person name="Castelle C.J."/>
            <person name="Probst A.J."/>
            <person name="Thomas B.C."/>
            <person name="Singh A."/>
            <person name="Wilkins M.J."/>
            <person name="Karaoz U."/>
            <person name="Brodie E.L."/>
            <person name="Williams K.H."/>
            <person name="Hubbard S.S."/>
            <person name="Banfield J.F."/>
        </authorList>
    </citation>
    <scope>NUCLEOTIDE SEQUENCE [LARGE SCALE GENOMIC DNA]</scope>
</reference>
<comment type="caution">
    <text evidence="6">The sequence shown here is derived from an EMBL/GenBank/DDBJ whole genome shotgun (WGS) entry which is preliminary data.</text>
</comment>
<dbReference type="Gene3D" id="3.90.20.20">
    <property type="match status" value="1"/>
</dbReference>
<dbReference type="InterPro" id="IPR009012">
    <property type="entry name" value="GrpE_head"/>
</dbReference>
<evidence type="ECO:0000256" key="5">
    <source>
        <dbReference type="SAM" id="Coils"/>
    </source>
</evidence>
<dbReference type="InterPro" id="IPR013805">
    <property type="entry name" value="GrpE_CC"/>
</dbReference>
<proteinExistence type="inferred from homology"/>
<accession>A0A1F4ZS45</accession>
<dbReference type="PRINTS" id="PR00773">
    <property type="entry name" value="GRPEPROTEIN"/>
</dbReference>
<dbReference type="Gene3D" id="2.30.22.10">
    <property type="entry name" value="Head domain of nucleotide exchange factor GrpE"/>
    <property type="match status" value="1"/>
</dbReference>
<dbReference type="InterPro" id="IPR000740">
    <property type="entry name" value="GrpE"/>
</dbReference>
<dbReference type="Pfam" id="PF01025">
    <property type="entry name" value="GrpE"/>
    <property type="match status" value="1"/>
</dbReference>
<dbReference type="STRING" id="1797263.A2397_02905"/>
<dbReference type="SUPFAM" id="SSF51064">
    <property type="entry name" value="Head domain of nucleotide exchange factor GrpE"/>
    <property type="match status" value="1"/>
</dbReference>
<dbReference type="SUPFAM" id="SSF58014">
    <property type="entry name" value="Coiled-coil domain of nucleotide exchange factor GrpE"/>
    <property type="match status" value="1"/>
</dbReference>
<comment type="function">
    <text evidence="3">Participates actively in the response to hyperosmotic and heat shock by preventing the aggregation of stress-denatured proteins, in association with DnaK and GrpE. It is the nucleotide exchange factor for DnaK and may function as a thermosensor. Unfolded proteins bind initially to DnaJ; upon interaction with the DnaJ-bound protein, DnaK hydrolyzes its bound ATP, resulting in the formation of a stable complex. GrpE releases ADP from DnaK; ATP binding to DnaK triggers the release of the substrate protein, thus completing the reaction cycle. Several rounds of ATP-dependent interactions between DnaJ, DnaK and GrpE are required for fully efficient folding.</text>
</comment>
<dbReference type="AlphaFoldDB" id="A0A1F4ZS45"/>
<dbReference type="PANTHER" id="PTHR21237">
    <property type="entry name" value="GRPE PROTEIN"/>
    <property type="match status" value="1"/>
</dbReference>
<evidence type="ECO:0000256" key="2">
    <source>
        <dbReference type="ARBA" id="ARBA00023186"/>
    </source>
</evidence>
<dbReference type="GO" id="GO:0042803">
    <property type="term" value="F:protein homodimerization activity"/>
    <property type="evidence" value="ECO:0007669"/>
    <property type="project" value="InterPro"/>
</dbReference>
<dbReference type="GO" id="GO:0051082">
    <property type="term" value="F:unfolded protein binding"/>
    <property type="evidence" value="ECO:0007669"/>
    <property type="project" value="TreeGrafter"/>
</dbReference>
<comment type="subcellular location">
    <subcellularLocation>
        <location evidence="3">Cytoplasm</location>
    </subcellularLocation>
</comment>
<dbReference type="Proteomes" id="UP000176424">
    <property type="component" value="Unassembled WGS sequence"/>
</dbReference>
<name>A0A1F4ZS45_9BACT</name>
<evidence type="ECO:0000256" key="4">
    <source>
        <dbReference type="RuleBase" id="RU004478"/>
    </source>
</evidence>
<dbReference type="GO" id="GO:0000774">
    <property type="term" value="F:adenyl-nucleotide exchange factor activity"/>
    <property type="evidence" value="ECO:0007669"/>
    <property type="project" value="InterPro"/>
</dbReference>
<dbReference type="PANTHER" id="PTHR21237:SF23">
    <property type="entry name" value="GRPE PROTEIN HOMOLOG, MITOCHONDRIAL"/>
    <property type="match status" value="1"/>
</dbReference>
<comment type="subunit">
    <text evidence="3">Homodimer.</text>
</comment>
<sequence length="158" mass="17982">MGKSKTQPQPKTEELQKQITVLDENWKRALADYQNLVRRVENDKKEFSKMANANLIARLIPSLDIIQLAAGHNPDMGLQMAAKQFSQALSEEGLSTIEPQVGSQFDHTVHECAETMELTDDHKENTIFEVVLKGYRLGDYILRPARVKVYKKLSQQVN</sequence>
<dbReference type="GO" id="GO:0006457">
    <property type="term" value="P:protein folding"/>
    <property type="evidence" value="ECO:0007669"/>
    <property type="project" value="InterPro"/>
</dbReference>